<accession>G2J5X5</accession>
<dbReference type="VEuPathDB" id="VectorBase:FBgn0263083"/>
<protein>
    <submittedName>
        <fullName evidence="1">MIP31865p1</fullName>
    </submittedName>
</protein>
<dbReference type="HOGENOM" id="CLU_3034550_0_0_1"/>
<dbReference type="OrthoDB" id="7858998at2759"/>
<dbReference type="Bgee" id="FBgn0263083">
    <property type="expression patterns" value="Expressed in fat body cell in arthropod fat body and 32 other cell types or tissues"/>
</dbReference>
<feature type="non-terminal residue" evidence="1">
    <location>
        <position position="1"/>
    </location>
</feature>
<reference evidence="1" key="1">
    <citation type="submission" date="2011-08" db="EMBL/GenBank/DDBJ databases">
        <authorList>
            <person name="Carlson J."/>
            <person name="Booth B."/>
            <person name="Frise E."/>
            <person name="Sandler J."/>
            <person name="Wan K."/>
            <person name="Yu C."/>
            <person name="Celniker S."/>
        </authorList>
    </citation>
    <scope>NUCLEOTIDE SEQUENCE</scope>
</reference>
<dbReference type="IntAct" id="G2J5X5">
    <property type="interactions" value="5"/>
</dbReference>
<name>G2J5X5_DROME</name>
<dbReference type="AlphaFoldDB" id="G2J5X5"/>
<gene>
    <name evidence="1" type="primary">CG42725-RA</name>
</gene>
<evidence type="ECO:0000313" key="1">
    <source>
        <dbReference type="EMBL" id="AEM92663.1"/>
    </source>
</evidence>
<dbReference type="ExpressionAtlas" id="G2J5X5">
    <property type="expression patterns" value="baseline and differential"/>
</dbReference>
<dbReference type="EMBL" id="BT128832">
    <property type="protein sequence ID" value="AEM92663.1"/>
    <property type="molecule type" value="mRNA"/>
</dbReference>
<sequence>VLFKMLTLTLGFAMQLLLLISLLLLLPLPGFSRELRQPYRYDRYDGNPGQNQPRNLERN</sequence>
<proteinExistence type="evidence at transcript level"/>
<organism evidence="1">
    <name type="scientific">Drosophila melanogaster</name>
    <name type="common">Fruit fly</name>
    <dbReference type="NCBI Taxonomy" id="7227"/>
    <lineage>
        <taxon>Eukaryota</taxon>
        <taxon>Metazoa</taxon>
        <taxon>Ecdysozoa</taxon>
        <taxon>Arthropoda</taxon>
        <taxon>Hexapoda</taxon>
        <taxon>Insecta</taxon>
        <taxon>Pterygota</taxon>
        <taxon>Neoptera</taxon>
        <taxon>Endopterygota</taxon>
        <taxon>Diptera</taxon>
        <taxon>Brachycera</taxon>
        <taxon>Muscomorpha</taxon>
        <taxon>Ephydroidea</taxon>
        <taxon>Drosophilidae</taxon>
        <taxon>Drosophila</taxon>
        <taxon>Sophophora</taxon>
    </lineage>
</organism>